<name>A0A841GM36_9BACT</name>
<dbReference type="PANTHER" id="PTHR43806">
    <property type="entry name" value="PEPTIDASE S8"/>
    <property type="match status" value="1"/>
</dbReference>
<evidence type="ECO:0000256" key="2">
    <source>
        <dbReference type="ARBA" id="ARBA00022670"/>
    </source>
</evidence>
<dbReference type="InterPro" id="IPR015500">
    <property type="entry name" value="Peptidase_S8_subtilisin-rel"/>
</dbReference>
<dbReference type="PROSITE" id="PS51892">
    <property type="entry name" value="SUBTILASE"/>
    <property type="match status" value="1"/>
</dbReference>
<feature type="domain" description="Peptidase S8/S53" evidence="8">
    <location>
        <begin position="201"/>
        <end position="458"/>
    </location>
</feature>
<feature type="chain" id="PRO_5032295495" evidence="7">
    <location>
        <begin position="20"/>
        <end position="469"/>
    </location>
</feature>
<dbReference type="EMBL" id="JACHIA010000003">
    <property type="protein sequence ID" value="MBB6069677.1"/>
    <property type="molecule type" value="Genomic_DNA"/>
</dbReference>
<gene>
    <name evidence="9" type="ORF">HNQ61_001294</name>
</gene>
<feature type="compositionally biased region" description="Low complexity" evidence="6">
    <location>
        <begin position="29"/>
        <end position="43"/>
    </location>
</feature>
<keyword evidence="4 5" id="KW-0720">Serine protease</keyword>
<evidence type="ECO:0000313" key="10">
    <source>
        <dbReference type="Proteomes" id="UP000582837"/>
    </source>
</evidence>
<dbReference type="GO" id="GO:0004252">
    <property type="term" value="F:serine-type endopeptidase activity"/>
    <property type="evidence" value="ECO:0007669"/>
    <property type="project" value="UniProtKB-UniRule"/>
</dbReference>
<reference evidence="9 10" key="1">
    <citation type="submission" date="2020-08" db="EMBL/GenBank/DDBJ databases">
        <title>Genomic Encyclopedia of Type Strains, Phase IV (KMG-IV): sequencing the most valuable type-strain genomes for metagenomic binning, comparative biology and taxonomic classification.</title>
        <authorList>
            <person name="Goeker M."/>
        </authorList>
    </citation>
    <scope>NUCLEOTIDE SEQUENCE [LARGE SCALE GENOMIC DNA]</scope>
    <source>
        <strain evidence="9 10">DSM 29007</strain>
    </source>
</reference>
<dbReference type="InterPro" id="IPR036852">
    <property type="entry name" value="Peptidase_S8/S53_dom_sf"/>
</dbReference>
<accession>A0A841GM36</accession>
<dbReference type="PRINTS" id="PR00723">
    <property type="entry name" value="SUBTILISIN"/>
</dbReference>
<dbReference type="PANTHER" id="PTHR43806:SF11">
    <property type="entry name" value="CEREVISIN-RELATED"/>
    <property type="match status" value="1"/>
</dbReference>
<dbReference type="GO" id="GO:0006508">
    <property type="term" value="P:proteolysis"/>
    <property type="evidence" value="ECO:0007669"/>
    <property type="project" value="UniProtKB-KW"/>
</dbReference>
<dbReference type="PROSITE" id="PS51257">
    <property type="entry name" value="PROKAR_LIPOPROTEIN"/>
    <property type="match status" value="1"/>
</dbReference>
<feature type="signal peptide" evidence="7">
    <location>
        <begin position="1"/>
        <end position="19"/>
    </location>
</feature>
<comment type="caution">
    <text evidence="9">The sequence shown here is derived from an EMBL/GenBank/DDBJ whole genome shotgun (WGS) entry which is preliminary data.</text>
</comment>
<keyword evidence="10" id="KW-1185">Reference proteome</keyword>
<organism evidence="9 10">
    <name type="scientific">Longimicrobium terrae</name>
    <dbReference type="NCBI Taxonomy" id="1639882"/>
    <lineage>
        <taxon>Bacteria</taxon>
        <taxon>Pseudomonadati</taxon>
        <taxon>Gemmatimonadota</taxon>
        <taxon>Longimicrobiia</taxon>
        <taxon>Longimicrobiales</taxon>
        <taxon>Longimicrobiaceae</taxon>
        <taxon>Longimicrobium</taxon>
    </lineage>
</organism>
<proteinExistence type="inferred from homology"/>
<evidence type="ECO:0000256" key="3">
    <source>
        <dbReference type="ARBA" id="ARBA00022801"/>
    </source>
</evidence>
<dbReference type="AlphaFoldDB" id="A0A841GM36"/>
<dbReference type="InterPro" id="IPR050131">
    <property type="entry name" value="Peptidase_S8_subtilisin-like"/>
</dbReference>
<evidence type="ECO:0000256" key="1">
    <source>
        <dbReference type="ARBA" id="ARBA00011073"/>
    </source>
</evidence>
<keyword evidence="7" id="KW-0732">Signal</keyword>
<evidence type="ECO:0000256" key="6">
    <source>
        <dbReference type="SAM" id="MobiDB-lite"/>
    </source>
</evidence>
<feature type="region of interest" description="Disordered" evidence="6">
    <location>
        <begin position="26"/>
        <end position="48"/>
    </location>
</feature>
<dbReference type="Proteomes" id="UP000582837">
    <property type="component" value="Unassembled WGS sequence"/>
</dbReference>
<keyword evidence="3 5" id="KW-0378">Hydrolase</keyword>
<evidence type="ECO:0000256" key="7">
    <source>
        <dbReference type="SAM" id="SignalP"/>
    </source>
</evidence>
<dbReference type="Gene3D" id="3.40.50.200">
    <property type="entry name" value="Peptidase S8/S53 domain"/>
    <property type="match status" value="1"/>
</dbReference>
<dbReference type="SUPFAM" id="SSF52743">
    <property type="entry name" value="Subtilisin-like"/>
    <property type="match status" value="1"/>
</dbReference>
<dbReference type="CDD" id="cd00306">
    <property type="entry name" value="Peptidases_S8_S53"/>
    <property type="match status" value="1"/>
</dbReference>
<feature type="active site" description="Charge relay system" evidence="5">
    <location>
        <position position="412"/>
    </location>
</feature>
<feature type="active site" description="Charge relay system" evidence="5">
    <location>
        <position position="210"/>
    </location>
</feature>
<evidence type="ECO:0000259" key="8">
    <source>
        <dbReference type="Pfam" id="PF00082"/>
    </source>
</evidence>
<dbReference type="InterPro" id="IPR000209">
    <property type="entry name" value="Peptidase_S8/S53_dom"/>
</dbReference>
<feature type="active site" description="Charge relay system" evidence="5">
    <location>
        <position position="251"/>
    </location>
</feature>
<keyword evidence="2 5" id="KW-0645">Protease</keyword>
<evidence type="ECO:0000256" key="4">
    <source>
        <dbReference type="ARBA" id="ARBA00022825"/>
    </source>
</evidence>
<evidence type="ECO:0000256" key="5">
    <source>
        <dbReference type="PROSITE-ProRule" id="PRU01240"/>
    </source>
</evidence>
<comment type="similarity">
    <text evidence="1 5">Belongs to the peptidase S8 family.</text>
</comment>
<protein>
    <submittedName>
        <fullName evidence="9">Subtilisin family serine protease</fullName>
    </submittedName>
</protein>
<evidence type="ECO:0000313" key="9">
    <source>
        <dbReference type="EMBL" id="MBB6069677.1"/>
    </source>
</evidence>
<dbReference type="Pfam" id="PF00082">
    <property type="entry name" value="Peptidase_S8"/>
    <property type="match status" value="1"/>
</dbReference>
<sequence length="469" mass="49053">MRNRTISRSIMAAGLAALAACSDQSTPTAAPDAGAAQARGADPIPTRQQERGGTLIERSDAELWNFVQAGGGTAVVGIKKPGSSRGTYRGKVLVDGANWTQGRNAILAQRGVTLVKTDDLLPTVEVRLADQAALSAIRKLPMVDYVEPVMIQGDLHAFAGVGGCDWGSTWTGDRQYTTTSDVYSQKFTAMGIPAAWNYSTGAGVTIGLIDTGISSGQGQFTSTFASGSSTGRTMRFLKVPSQASVYDECGHGTRMAGIIAAPWDGGNVGGIAYRANLISVRQASGVAAVSSSDAKESVRLAVSSGARVIVMAWESLNWWWQVSDEIEYWHYNTPTLFLGAAGTSGCGDGILDSNVVFPADMPEVMAVTGITYPGGGVPCGIHRGSDVEVTAYLDVPSTGRYTADVVGMGGSSNATAVVGSVAALVWSRNPSLTRDQVRARLQQTAANYPNRHSEQGYGLINASRAVLGN</sequence>
<dbReference type="RefSeq" id="WP_170036250.1">
    <property type="nucleotide sequence ID" value="NZ_JABDTL010000002.1"/>
</dbReference>